<keyword evidence="1 3" id="KW-0853">WD repeat</keyword>
<feature type="coiled-coil region" evidence="4">
    <location>
        <begin position="118"/>
        <end position="145"/>
    </location>
</feature>
<feature type="repeat" description="WD" evidence="3">
    <location>
        <begin position="270"/>
        <end position="310"/>
    </location>
</feature>
<evidence type="ECO:0000313" key="5">
    <source>
        <dbReference type="EMBL" id="CAF1101933.1"/>
    </source>
</evidence>
<proteinExistence type="predicted"/>
<comment type="caution">
    <text evidence="5">The sequence shown here is derived from an EMBL/GenBank/DDBJ whole genome shotgun (WGS) entry which is preliminary data.</text>
</comment>
<reference evidence="5" key="1">
    <citation type="submission" date="2021-02" db="EMBL/GenBank/DDBJ databases">
        <authorList>
            <person name="Nowell W R."/>
        </authorList>
    </citation>
    <scope>NUCLEOTIDE SEQUENCE</scope>
    <source>
        <strain evidence="5">Ploen Becks lab</strain>
    </source>
</reference>
<feature type="repeat" description="WD" evidence="3">
    <location>
        <begin position="350"/>
        <end position="390"/>
    </location>
</feature>
<dbReference type="GO" id="GO:0005634">
    <property type="term" value="C:nucleus"/>
    <property type="evidence" value="ECO:0007669"/>
    <property type="project" value="TreeGrafter"/>
</dbReference>
<sequence length="465" mass="53258">MDDLVISLPCGFTTPYKCLKNEPNEIDCPVCKDHKINIKECLDIKRNKFIINQRGLELRMNIFDILKKDLISKKEDFKLEIRKNSDDTIKSKTSNIELNFDQKLQEIEHYEILNFAKHSDMTSKIEELANNLDRIQKLTESVKKLLTDPNQGEKIEFIFSNNFKYNLGEMFGLIKPQDNVQYKEIRKLVGHSSSIFCIKSIGQDKLLSGSSDKTIKLWDKNTGECLRTYHGHTNSIYTLCLVNYEKFLSGSSDTTIKYWNINTSECLKTINAHEGYIYDVKLLNNKKFFSVSWDKSIKIWKLKKLEFLKSIKMGAGILSAEKFDNKVIVGLNDGLIKILDIEKECVIKTLTGHTSYVFCLKLINKTTLASRSNDNSVKIWNIDSGNCLEETKGHSSTFNSLAVSCEDKLFIGFNDGNIKLWNKEKNTILDIIKGINNQICALDINNNGELFASTIDKTIIIFKPC</sequence>
<dbReference type="PANTHER" id="PTHR19849">
    <property type="entry name" value="PHOSPHOLIPASE A-2-ACTIVATING PROTEIN"/>
    <property type="match status" value="1"/>
</dbReference>
<feature type="repeat" description="WD" evidence="3">
    <location>
        <begin position="229"/>
        <end position="269"/>
    </location>
</feature>
<organism evidence="5 6">
    <name type="scientific">Brachionus calyciflorus</name>
    <dbReference type="NCBI Taxonomy" id="104777"/>
    <lineage>
        <taxon>Eukaryota</taxon>
        <taxon>Metazoa</taxon>
        <taxon>Spiralia</taxon>
        <taxon>Gnathifera</taxon>
        <taxon>Rotifera</taxon>
        <taxon>Eurotatoria</taxon>
        <taxon>Monogononta</taxon>
        <taxon>Pseudotrocha</taxon>
        <taxon>Ploima</taxon>
        <taxon>Brachionidae</taxon>
        <taxon>Brachionus</taxon>
    </lineage>
</organism>
<evidence type="ECO:0000256" key="2">
    <source>
        <dbReference type="ARBA" id="ARBA00022737"/>
    </source>
</evidence>
<dbReference type="GO" id="GO:0010992">
    <property type="term" value="P:ubiquitin recycling"/>
    <property type="evidence" value="ECO:0007669"/>
    <property type="project" value="TreeGrafter"/>
</dbReference>
<evidence type="ECO:0000256" key="1">
    <source>
        <dbReference type="ARBA" id="ARBA00022574"/>
    </source>
</evidence>
<dbReference type="InterPro" id="IPR036322">
    <property type="entry name" value="WD40_repeat_dom_sf"/>
</dbReference>
<dbReference type="GO" id="GO:0005737">
    <property type="term" value="C:cytoplasm"/>
    <property type="evidence" value="ECO:0007669"/>
    <property type="project" value="TreeGrafter"/>
</dbReference>
<dbReference type="PROSITE" id="PS50294">
    <property type="entry name" value="WD_REPEATS_REGION"/>
    <property type="match status" value="3"/>
</dbReference>
<dbReference type="PROSITE" id="PS50082">
    <property type="entry name" value="WD_REPEATS_2"/>
    <property type="match status" value="5"/>
</dbReference>
<keyword evidence="4" id="KW-0175">Coiled coil</keyword>
<keyword evidence="2" id="KW-0677">Repeat</keyword>
<dbReference type="GO" id="GO:0043161">
    <property type="term" value="P:proteasome-mediated ubiquitin-dependent protein catabolic process"/>
    <property type="evidence" value="ECO:0007669"/>
    <property type="project" value="TreeGrafter"/>
</dbReference>
<dbReference type="PRINTS" id="PR00320">
    <property type="entry name" value="GPROTEINBRPT"/>
</dbReference>
<evidence type="ECO:0000256" key="3">
    <source>
        <dbReference type="PROSITE-ProRule" id="PRU00221"/>
    </source>
</evidence>
<dbReference type="Proteomes" id="UP000663879">
    <property type="component" value="Unassembled WGS sequence"/>
</dbReference>
<dbReference type="PANTHER" id="PTHR19849:SF1">
    <property type="entry name" value="F-BOX_WD REPEAT-CONTAINING PROTEIN 7"/>
    <property type="match status" value="1"/>
</dbReference>
<dbReference type="InterPro" id="IPR020472">
    <property type="entry name" value="WD40_PAC1"/>
</dbReference>
<dbReference type="Pfam" id="PF00400">
    <property type="entry name" value="WD40"/>
    <property type="match status" value="5"/>
</dbReference>
<feature type="repeat" description="WD" evidence="3">
    <location>
        <begin position="188"/>
        <end position="228"/>
    </location>
</feature>
<protein>
    <submittedName>
        <fullName evidence="5">Uncharacterized protein</fullName>
    </submittedName>
</protein>
<evidence type="ECO:0000313" key="6">
    <source>
        <dbReference type="Proteomes" id="UP000663879"/>
    </source>
</evidence>
<name>A0A814PA55_9BILA</name>
<dbReference type="OrthoDB" id="10261640at2759"/>
<dbReference type="SMART" id="SM00320">
    <property type="entry name" value="WD40"/>
    <property type="match status" value="6"/>
</dbReference>
<dbReference type="InterPro" id="IPR015943">
    <property type="entry name" value="WD40/YVTN_repeat-like_dom_sf"/>
</dbReference>
<dbReference type="GO" id="GO:0043130">
    <property type="term" value="F:ubiquitin binding"/>
    <property type="evidence" value="ECO:0007669"/>
    <property type="project" value="TreeGrafter"/>
</dbReference>
<dbReference type="EMBL" id="CAJNOC010007610">
    <property type="protein sequence ID" value="CAF1101933.1"/>
    <property type="molecule type" value="Genomic_DNA"/>
</dbReference>
<dbReference type="SUPFAM" id="SSF50978">
    <property type="entry name" value="WD40 repeat-like"/>
    <property type="match status" value="1"/>
</dbReference>
<feature type="repeat" description="WD" evidence="3">
    <location>
        <begin position="391"/>
        <end position="431"/>
    </location>
</feature>
<dbReference type="Gene3D" id="2.130.10.10">
    <property type="entry name" value="YVTN repeat-like/Quinoprotein amine dehydrogenase"/>
    <property type="match status" value="2"/>
</dbReference>
<dbReference type="AlphaFoldDB" id="A0A814PA55"/>
<dbReference type="CDD" id="cd00200">
    <property type="entry name" value="WD40"/>
    <property type="match status" value="1"/>
</dbReference>
<gene>
    <name evidence="5" type="ORF">OXX778_LOCUS21194</name>
</gene>
<accession>A0A814PA55</accession>
<keyword evidence="6" id="KW-1185">Reference proteome</keyword>
<evidence type="ECO:0000256" key="4">
    <source>
        <dbReference type="SAM" id="Coils"/>
    </source>
</evidence>
<dbReference type="InterPro" id="IPR001680">
    <property type="entry name" value="WD40_rpt"/>
</dbReference>